<dbReference type="Proteomes" id="UP000198615">
    <property type="component" value="Unassembled WGS sequence"/>
</dbReference>
<organism evidence="6 7">
    <name type="scientific">Thalassobaculum litoreum DSM 18839</name>
    <dbReference type="NCBI Taxonomy" id="1123362"/>
    <lineage>
        <taxon>Bacteria</taxon>
        <taxon>Pseudomonadati</taxon>
        <taxon>Pseudomonadota</taxon>
        <taxon>Alphaproteobacteria</taxon>
        <taxon>Rhodospirillales</taxon>
        <taxon>Thalassobaculaceae</taxon>
        <taxon>Thalassobaculum</taxon>
    </lineage>
</organism>
<dbReference type="InterPro" id="IPR020846">
    <property type="entry name" value="MFS_dom"/>
</dbReference>
<feature type="domain" description="Major facilitator superfamily (MFS) profile" evidence="5">
    <location>
        <begin position="29"/>
        <end position="412"/>
    </location>
</feature>
<keyword evidence="7" id="KW-1185">Reference proteome</keyword>
<dbReference type="AlphaFoldDB" id="A0A8G2BHY9"/>
<dbReference type="RefSeq" id="WP_084619009.1">
    <property type="nucleotide sequence ID" value="NZ_FNBW01000003.1"/>
</dbReference>
<evidence type="ECO:0000313" key="6">
    <source>
        <dbReference type="EMBL" id="SDF42315.1"/>
    </source>
</evidence>
<evidence type="ECO:0000313" key="7">
    <source>
        <dbReference type="Proteomes" id="UP000198615"/>
    </source>
</evidence>
<reference evidence="6 7" key="1">
    <citation type="submission" date="2016-10" db="EMBL/GenBank/DDBJ databases">
        <authorList>
            <person name="Varghese N."/>
            <person name="Submissions S."/>
        </authorList>
    </citation>
    <scope>NUCLEOTIDE SEQUENCE [LARGE SCALE GENOMIC DNA]</scope>
    <source>
        <strain evidence="6 7">DSM 18839</strain>
    </source>
</reference>
<feature type="transmembrane region" description="Helical" evidence="4">
    <location>
        <begin position="90"/>
        <end position="110"/>
    </location>
</feature>
<dbReference type="Pfam" id="PF07690">
    <property type="entry name" value="MFS_1"/>
    <property type="match status" value="1"/>
</dbReference>
<dbReference type="InterPro" id="IPR011701">
    <property type="entry name" value="MFS"/>
</dbReference>
<dbReference type="GO" id="GO:0022857">
    <property type="term" value="F:transmembrane transporter activity"/>
    <property type="evidence" value="ECO:0007669"/>
    <property type="project" value="InterPro"/>
</dbReference>
<feature type="transmembrane region" description="Helical" evidence="4">
    <location>
        <begin position="30"/>
        <end position="54"/>
    </location>
</feature>
<gene>
    <name evidence="6" type="ORF">SAMN05660686_01282</name>
</gene>
<keyword evidence="2 4" id="KW-1133">Transmembrane helix</keyword>
<dbReference type="PANTHER" id="PTHR11360">
    <property type="entry name" value="MONOCARBOXYLATE TRANSPORTER"/>
    <property type="match status" value="1"/>
</dbReference>
<accession>A0A8G2BHY9</accession>
<feature type="transmembrane region" description="Helical" evidence="4">
    <location>
        <begin position="153"/>
        <end position="173"/>
    </location>
</feature>
<dbReference type="CDD" id="cd17355">
    <property type="entry name" value="MFS_YcxA_like"/>
    <property type="match status" value="1"/>
</dbReference>
<feature type="transmembrane region" description="Helical" evidence="4">
    <location>
        <begin position="273"/>
        <end position="291"/>
    </location>
</feature>
<keyword evidence="1 4" id="KW-0812">Transmembrane</keyword>
<feature type="transmembrane region" description="Helical" evidence="4">
    <location>
        <begin position="185"/>
        <end position="204"/>
    </location>
</feature>
<dbReference type="PROSITE" id="PS50850">
    <property type="entry name" value="MFS"/>
    <property type="match status" value="1"/>
</dbReference>
<dbReference type="PANTHER" id="PTHR11360:SF290">
    <property type="entry name" value="MONOCARBOXYLATE MFS PERMEASE"/>
    <property type="match status" value="1"/>
</dbReference>
<dbReference type="InterPro" id="IPR036259">
    <property type="entry name" value="MFS_trans_sf"/>
</dbReference>
<feature type="transmembrane region" description="Helical" evidence="4">
    <location>
        <begin position="356"/>
        <end position="380"/>
    </location>
</feature>
<evidence type="ECO:0000256" key="4">
    <source>
        <dbReference type="SAM" id="Phobius"/>
    </source>
</evidence>
<feature type="transmembrane region" description="Helical" evidence="4">
    <location>
        <begin position="298"/>
        <end position="317"/>
    </location>
</feature>
<keyword evidence="3 4" id="KW-0472">Membrane</keyword>
<name>A0A8G2BHY9_9PROT</name>
<proteinExistence type="predicted"/>
<evidence type="ECO:0000256" key="2">
    <source>
        <dbReference type="ARBA" id="ARBA00022989"/>
    </source>
</evidence>
<dbReference type="EMBL" id="FNBW01000003">
    <property type="protein sequence ID" value="SDF42315.1"/>
    <property type="molecule type" value="Genomic_DNA"/>
</dbReference>
<feature type="transmembrane region" description="Helical" evidence="4">
    <location>
        <begin position="323"/>
        <end position="344"/>
    </location>
</feature>
<evidence type="ECO:0000256" key="1">
    <source>
        <dbReference type="ARBA" id="ARBA00022692"/>
    </source>
</evidence>
<dbReference type="Gene3D" id="1.20.1250.20">
    <property type="entry name" value="MFS general substrate transporter like domains"/>
    <property type="match status" value="2"/>
</dbReference>
<comment type="caution">
    <text evidence="6">The sequence shown here is derived from an EMBL/GenBank/DDBJ whole genome shotgun (WGS) entry which is preliminary data.</text>
</comment>
<feature type="transmembrane region" description="Helical" evidence="4">
    <location>
        <begin position="232"/>
        <end position="253"/>
    </location>
</feature>
<dbReference type="OrthoDB" id="146345at2"/>
<sequence>MSQTTSRETGPGYDSDAPGDIDGPYAWARLAMCLLISMIGGAGLWSVVVVLPAVEADFGVSRADASLPYTFTLIGVAIGTVLMGKLADKVGIVPALIVGGIALGAGYGATSFAPSIWVFSAAHALLIGMLGGAVTFGPLLADISHWFVRRRGIAVAIAASGNYLAGTVWPPIIDYLVHDVGWRETHQIIAIFCVVTVVPMALALRRRSPIGHAPAPVVAKGRNGKPPLPSPVLQGLLIVAGLACCIAMAMPQVHIVSYCLELGYNSQRGAEMLSLMLATGIVSRLVCGALADRIGALWTLLLSSTLQTLALLLFLPFDGLVPLYVVSALFGLSQGGIVPTYALIVRQFFPAAQAGVRVGVVLSATLVGMGLGGWMSGAIYDLTLSYTAAFLNGVGWNILHIAIAAFLLFALGRQGGDRASQESGPRGPAMQFRTA</sequence>
<protein>
    <submittedName>
        <fullName evidence="6">Predicted arabinose efflux permease, MFS family</fullName>
    </submittedName>
</protein>
<feature type="transmembrane region" description="Helical" evidence="4">
    <location>
        <begin position="116"/>
        <end position="141"/>
    </location>
</feature>
<evidence type="ECO:0000256" key="3">
    <source>
        <dbReference type="ARBA" id="ARBA00023136"/>
    </source>
</evidence>
<dbReference type="InterPro" id="IPR050327">
    <property type="entry name" value="Proton-linked_MCT"/>
</dbReference>
<evidence type="ECO:0000259" key="5">
    <source>
        <dbReference type="PROSITE" id="PS50850"/>
    </source>
</evidence>
<feature type="transmembrane region" description="Helical" evidence="4">
    <location>
        <begin position="386"/>
        <end position="411"/>
    </location>
</feature>
<feature type="transmembrane region" description="Helical" evidence="4">
    <location>
        <begin position="66"/>
        <end position="83"/>
    </location>
</feature>
<dbReference type="SUPFAM" id="SSF103473">
    <property type="entry name" value="MFS general substrate transporter"/>
    <property type="match status" value="1"/>
</dbReference>